<evidence type="ECO:0000256" key="1">
    <source>
        <dbReference type="SAM" id="MobiDB-lite"/>
    </source>
</evidence>
<evidence type="ECO:0000313" key="2">
    <source>
        <dbReference type="EMBL" id="MBW0494688.1"/>
    </source>
</evidence>
<feature type="compositionally biased region" description="Polar residues" evidence="1">
    <location>
        <begin position="91"/>
        <end position="108"/>
    </location>
</feature>
<dbReference type="EMBL" id="AVOT02012691">
    <property type="protein sequence ID" value="MBW0494688.1"/>
    <property type="molecule type" value="Genomic_DNA"/>
</dbReference>
<feature type="region of interest" description="Disordered" evidence="1">
    <location>
        <begin position="88"/>
        <end position="123"/>
    </location>
</feature>
<name>A0A9Q3D3E3_9BASI</name>
<comment type="caution">
    <text evidence="2">The sequence shown here is derived from an EMBL/GenBank/DDBJ whole genome shotgun (WGS) entry which is preliminary data.</text>
</comment>
<protein>
    <submittedName>
        <fullName evidence="2">Uncharacterized protein</fullName>
    </submittedName>
</protein>
<gene>
    <name evidence="2" type="ORF">O181_034403</name>
</gene>
<accession>A0A9Q3D3E3</accession>
<sequence length="123" mass="14184">MISLFYLKAELTPPQEASVDICSQPDGLQKCHAAQRVLDPFIPVEEWHEFLPDCEKAPGPSQHFQVSEWMASIDGKELYDTFNRRMEEKQLSTTQKGAKTSPNIQKQKNQLEKETKSSENWQM</sequence>
<dbReference type="Proteomes" id="UP000765509">
    <property type="component" value="Unassembled WGS sequence"/>
</dbReference>
<reference evidence="2" key="1">
    <citation type="submission" date="2021-03" db="EMBL/GenBank/DDBJ databases">
        <title>Draft genome sequence of rust myrtle Austropuccinia psidii MF-1, a brazilian biotype.</title>
        <authorList>
            <person name="Quecine M.C."/>
            <person name="Pachon D.M.R."/>
            <person name="Bonatelli M.L."/>
            <person name="Correr F.H."/>
            <person name="Franceschini L.M."/>
            <person name="Leite T.F."/>
            <person name="Margarido G.R.A."/>
            <person name="Almeida C.A."/>
            <person name="Ferrarezi J.A."/>
            <person name="Labate C.A."/>
        </authorList>
    </citation>
    <scope>NUCLEOTIDE SEQUENCE</scope>
    <source>
        <strain evidence="2">MF-1</strain>
    </source>
</reference>
<keyword evidence="3" id="KW-1185">Reference proteome</keyword>
<evidence type="ECO:0000313" key="3">
    <source>
        <dbReference type="Proteomes" id="UP000765509"/>
    </source>
</evidence>
<organism evidence="2 3">
    <name type="scientific">Austropuccinia psidii MF-1</name>
    <dbReference type="NCBI Taxonomy" id="1389203"/>
    <lineage>
        <taxon>Eukaryota</taxon>
        <taxon>Fungi</taxon>
        <taxon>Dikarya</taxon>
        <taxon>Basidiomycota</taxon>
        <taxon>Pucciniomycotina</taxon>
        <taxon>Pucciniomycetes</taxon>
        <taxon>Pucciniales</taxon>
        <taxon>Sphaerophragmiaceae</taxon>
        <taxon>Austropuccinia</taxon>
    </lineage>
</organism>
<proteinExistence type="predicted"/>
<dbReference type="AlphaFoldDB" id="A0A9Q3D3E3"/>